<proteinExistence type="predicted"/>
<dbReference type="EnsemblPlants" id="Ma06_t18420.1">
    <property type="protein sequence ID" value="Ma06_p18420.1"/>
    <property type="gene ID" value="Ma06_g18420"/>
</dbReference>
<name>A0A804JHM9_MUSAM</name>
<gene>
    <name evidence="1" type="ORF">GSMUA_164390.1</name>
</gene>
<evidence type="ECO:0000313" key="2">
    <source>
        <dbReference type="EnsemblPlants" id="Ma06_p18420.1"/>
    </source>
</evidence>
<reference evidence="1" key="1">
    <citation type="submission" date="2021-03" db="EMBL/GenBank/DDBJ databases">
        <authorList>
            <consortium name="Genoscope - CEA"/>
            <person name="William W."/>
        </authorList>
    </citation>
    <scope>NUCLEOTIDE SEQUENCE</scope>
    <source>
        <strain evidence="1">Doubled-haploid Pahang</strain>
    </source>
</reference>
<dbReference type="Gramene" id="Ma06_t18420.1">
    <property type="protein sequence ID" value="Ma06_p18420.1"/>
    <property type="gene ID" value="Ma06_g18420"/>
</dbReference>
<evidence type="ECO:0000313" key="3">
    <source>
        <dbReference type="Proteomes" id="UP000012960"/>
    </source>
</evidence>
<reference evidence="2" key="2">
    <citation type="submission" date="2021-05" db="UniProtKB">
        <authorList>
            <consortium name="EnsemblPlants"/>
        </authorList>
    </citation>
    <scope>IDENTIFICATION</scope>
    <source>
        <strain evidence="2">subsp. malaccensis</strain>
    </source>
</reference>
<dbReference type="EMBL" id="HG996471">
    <property type="protein sequence ID" value="CAG1846644.1"/>
    <property type="molecule type" value="Genomic_DNA"/>
</dbReference>
<dbReference type="InParanoid" id="A0A804JHM9"/>
<protein>
    <submittedName>
        <fullName evidence="1">(wild Malaysian banana) hypothetical protein</fullName>
    </submittedName>
</protein>
<dbReference type="Proteomes" id="UP000012960">
    <property type="component" value="Unplaced"/>
</dbReference>
<keyword evidence="3" id="KW-1185">Reference proteome</keyword>
<accession>A0A804JHM9</accession>
<sequence>MSSSPAVVFSLHVRCLYLVHPRRSAPLDYSLLHMHLCEHSFDHHAQHRHIPRAAWVALDCYIK</sequence>
<dbReference type="AlphaFoldDB" id="A0A804JHM9"/>
<evidence type="ECO:0000313" key="1">
    <source>
        <dbReference type="EMBL" id="CAG1846644.1"/>
    </source>
</evidence>
<organism evidence="2 3">
    <name type="scientific">Musa acuminata subsp. malaccensis</name>
    <name type="common">Wild banana</name>
    <name type="synonym">Musa malaccensis</name>
    <dbReference type="NCBI Taxonomy" id="214687"/>
    <lineage>
        <taxon>Eukaryota</taxon>
        <taxon>Viridiplantae</taxon>
        <taxon>Streptophyta</taxon>
        <taxon>Embryophyta</taxon>
        <taxon>Tracheophyta</taxon>
        <taxon>Spermatophyta</taxon>
        <taxon>Magnoliopsida</taxon>
        <taxon>Liliopsida</taxon>
        <taxon>Zingiberales</taxon>
        <taxon>Musaceae</taxon>
        <taxon>Musa</taxon>
    </lineage>
</organism>